<dbReference type="SUPFAM" id="SSF50370">
    <property type="entry name" value="Ricin B-like lectins"/>
    <property type="match status" value="1"/>
</dbReference>
<protein>
    <submittedName>
        <fullName evidence="1">Lectin-like protein 2</fullName>
    </submittedName>
</protein>
<evidence type="ECO:0000313" key="1">
    <source>
        <dbReference type="EMBL" id="CAH59435.1"/>
    </source>
</evidence>
<dbReference type="EMBL" id="AJ844010">
    <property type="protein sequence ID" value="CAH59435.1"/>
    <property type="molecule type" value="mRNA"/>
</dbReference>
<dbReference type="InterPro" id="IPR040249">
    <property type="entry name" value="Ricin_B-like_lectin_EULS3-like"/>
</dbReference>
<dbReference type="InterPro" id="IPR035992">
    <property type="entry name" value="Ricin_B-like_lectins"/>
</dbReference>
<reference evidence="1" key="1">
    <citation type="journal article" date="2006" name="Plant Physiol.">
        <title>Common plantain. A collection of expressed sequence tags from vascular tissue and a simple and efficient transformation method.</title>
        <authorList>
            <person name="Pommerrenig B."/>
            <person name="Barth I."/>
            <person name="Niedermeier M."/>
            <person name="Kopp S."/>
            <person name="Schmid J."/>
            <person name="Dwyer R.A."/>
            <person name="McNair R.J."/>
            <person name="Klebl F."/>
            <person name="Sauer N."/>
        </authorList>
    </citation>
    <scope>NUCLEOTIDE SEQUENCE</scope>
</reference>
<sequence length="154" mass="16897">MAGTNGSCESYRLYCKRQGQAGGNYCVTARQGKLYLTHPNGADCNQIWYKVGNDKVGVIMLVHKATGMVVKHSTTGVQLQLVKKPSGCADKSVLWAESADVGSGYRFLKTQDDTNYVMDAWTGIINEGTIISIYPNCINDSNRNAENQLWKLAP</sequence>
<name>Q5ZF59_PLAMJ</name>
<dbReference type="Gene3D" id="2.80.10.50">
    <property type="match status" value="1"/>
</dbReference>
<accession>Q5ZF59</accession>
<proteinExistence type="evidence at transcript level"/>
<organism evidence="1">
    <name type="scientific">Plantago major</name>
    <name type="common">Common plantain</name>
    <dbReference type="NCBI Taxonomy" id="29818"/>
    <lineage>
        <taxon>Eukaryota</taxon>
        <taxon>Viridiplantae</taxon>
        <taxon>Streptophyta</taxon>
        <taxon>Embryophyta</taxon>
        <taxon>Tracheophyta</taxon>
        <taxon>Spermatophyta</taxon>
        <taxon>Magnoliopsida</taxon>
        <taxon>eudicotyledons</taxon>
        <taxon>Gunneridae</taxon>
        <taxon>Pentapetalae</taxon>
        <taxon>asterids</taxon>
        <taxon>lamiids</taxon>
        <taxon>Lamiales</taxon>
        <taxon>Plantaginaceae</taxon>
        <taxon>Plantagineae</taxon>
        <taxon>Plantago</taxon>
    </lineage>
</organism>
<dbReference type="PANTHER" id="PTHR31257:SF21">
    <property type="entry name" value="OS07G0683600 PROTEIN"/>
    <property type="match status" value="1"/>
</dbReference>
<dbReference type="PANTHER" id="PTHR31257">
    <property type="entry name" value="RICIN B-LIKE LECTIN EULS3"/>
    <property type="match status" value="1"/>
</dbReference>
<dbReference type="AlphaFoldDB" id="Q5ZF59"/>
<gene>
    <name evidence="1" type="primary">llp2</name>
</gene>